<keyword evidence="3 9" id="KW-0853">WD repeat</keyword>
<dbReference type="InterPro" id="IPR045145">
    <property type="entry name" value="PTHR15271"/>
</dbReference>
<dbReference type="GO" id="GO:0006281">
    <property type="term" value="P:DNA repair"/>
    <property type="evidence" value="ECO:0007669"/>
    <property type="project" value="UniProtKB-KW"/>
</dbReference>
<evidence type="ECO:0000256" key="4">
    <source>
        <dbReference type="ARBA" id="ARBA00022737"/>
    </source>
</evidence>
<accession>A0A9P6WCC1</accession>
<dbReference type="AlphaFoldDB" id="A0A9P6WCC1"/>
<keyword evidence="6" id="KW-0156">Chromatin regulator</keyword>
<comment type="similarity">
    <text evidence="2">Belongs to the WD repeat HIR1 family.</text>
</comment>
<evidence type="ECO:0000256" key="6">
    <source>
        <dbReference type="ARBA" id="ARBA00022853"/>
    </source>
</evidence>
<evidence type="ECO:0000256" key="7">
    <source>
        <dbReference type="ARBA" id="ARBA00023204"/>
    </source>
</evidence>
<dbReference type="SMART" id="SM00320">
    <property type="entry name" value="WD40"/>
    <property type="match status" value="5"/>
</dbReference>
<dbReference type="InterPro" id="IPR055410">
    <property type="entry name" value="Beta-prop_CAF1B_HIR1"/>
</dbReference>
<dbReference type="GO" id="GO:0006335">
    <property type="term" value="P:DNA replication-dependent chromatin assembly"/>
    <property type="evidence" value="ECO:0007669"/>
    <property type="project" value="InterPro"/>
</dbReference>
<keyword evidence="7" id="KW-0234">DNA repair</keyword>
<keyword evidence="13" id="KW-1185">Reference proteome</keyword>
<comment type="subcellular location">
    <subcellularLocation>
        <location evidence="1">Nucleus</location>
    </subcellularLocation>
</comment>
<feature type="repeat" description="WD" evidence="9">
    <location>
        <begin position="173"/>
        <end position="206"/>
    </location>
</feature>
<keyword evidence="4" id="KW-0677">Repeat</keyword>
<dbReference type="PROSITE" id="PS50082">
    <property type="entry name" value="WD_REPEATS_2"/>
    <property type="match status" value="2"/>
</dbReference>
<feature type="compositionally biased region" description="Polar residues" evidence="10">
    <location>
        <begin position="494"/>
        <end position="514"/>
    </location>
</feature>
<name>A0A9P6WCC1_MAUEX</name>
<evidence type="ECO:0000256" key="5">
    <source>
        <dbReference type="ARBA" id="ARBA00022763"/>
    </source>
</evidence>
<feature type="repeat" description="WD" evidence="9">
    <location>
        <begin position="67"/>
        <end position="101"/>
    </location>
</feature>
<evidence type="ECO:0000256" key="1">
    <source>
        <dbReference type="ARBA" id="ARBA00004123"/>
    </source>
</evidence>
<dbReference type="InterPro" id="IPR015943">
    <property type="entry name" value="WD40/YVTN_repeat-like_dom_sf"/>
</dbReference>
<evidence type="ECO:0000256" key="3">
    <source>
        <dbReference type="ARBA" id="ARBA00022574"/>
    </source>
</evidence>
<keyword evidence="5" id="KW-0227">DNA damage</keyword>
<evidence type="ECO:0000313" key="13">
    <source>
        <dbReference type="Proteomes" id="UP000750334"/>
    </source>
</evidence>
<dbReference type="PANTHER" id="PTHR15271:SF4">
    <property type="entry name" value="CHROMATIN ASSEMBLY FACTOR 1 SUBUNIT B"/>
    <property type="match status" value="1"/>
</dbReference>
<evidence type="ECO:0000256" key="9">
    <source>
        <dbReference type="PROSITE-ProRule" id="PRU00221"/>
    </source>
</evidence>
<gene>
    <name evidence="12" type="ORF">C6P45_002769</name>
</gene>
<evidence type="ECO:0000256" key="2">
    <source>
        <dbReference type="ARBA" id="ARBA00007306"/>
    </source>
</evidence>
<comment type="caution">
    <text evidence="12">The sequence shown here is derived from an EMBL/GenBank/DDBJ whole genome shotgun (WGS) entry which is preliminary data.</text>
</comment>
<dbReference type="GO" id="GO:0033186">
    <property type="term" value="C:CAF-1 complex"/>
    <property type="evidence" value="ECO:0007669"/>
    <property type="project" value="TreeGrafter"/>
</dbReference>
<proteinExistence type="inferred from homology"/>
<dbReference type="InterPro" id="IPR036322">
    <property type="entry name" value="WD40_repeat_dom_sf"/>
</dbReference>
<feature type="domain" description="CAF1B/HIR1 beta-propeller" evidence="11">
    <location>
        <begin position="7"/>
        <end position="417"/>
    </location>
</feature>
<keyword evidence="8" id="KW-0539">Nucleus</keyword>
<dbReference type="SUPFAM" id="SSF50978">
    <property type="entry name" value="WD40 repeat-like"/>
    <property type="match status" value="1"/>
</dbReference>
<dbReference type="EMBL" id="PUHR01000027">
    <property type="protein sequence ID" value="KAG0670127.1"/>
    <property type="molecule type" value="Genomic_DNA"/>
</dbReference>
<dbReference type="GO" id="GO:0005634">
    <property type="term" value="C:nucleus"/>
    <property type="evidence" value="ECO:0007669"/>
    <property type="project" value="UniProtKB-SubCell"/>
</dbReference>
<organism evidence="12 13">
    <name type="scientific">Maudiozyma exigua</name>
    <name type="common">Yeast</name>
    <name type="synonym">Kazachstania exigua</name>
    <dbReference type="NCBI Taxonomy" id="34358"/>
    <lineage>
        <taxon>Eukaryota</taxon>
        <taxon>Fungi</taxon>
        <taxon>Dikarya</taxon>
        <taxon>Ascomycota</taxon>
        <taxon>Saccharomycotina</taxon>
        <taxon>Saccharomycetes</taxon>
        <taxon>Saccharomycetales</taxon>
        <taxon>Saccharomycetaceae</taxon>
        <taxon>Maudiozyma</taxon>
    </lineage>
</organism>
<reference evidence="12 13" key="1">
    <citation type="submission" date="2020-11" db="EMBL/GenBank/DDBJ databases">
        <title>Kefir isolates.</title>
        <authorList>
            <person name="Marcisauskas S."/>
            <person name="Kim Y."/>
            <person name="Blasche S."/>
        </authorList>
    </citation>
    <scope>NUCLEOTIDE SEQUENCE [LARGE SCALE GENOMIC DNA]</scope>
    <source>
        <strain evidence="12 13">OG2</strain>
    </source>
</reference>
<dbReference type="Proteomes" id="UP000750334">
    <property type="component" value="Unassembled WGS sequence"/>
</dbReference>
<feature type="region of interest" description="Disordered" evidence="10">
    <location>
        <begin position="489"/>
        <end position="543"/>
    </location>
</feature>
<protein>
    <recommendedName>
        <fullName evidence="11">CAF1B/HIR1 beta-propeller domain-containing protein</fullName>
    </recommendedName>
</protein>
<sequence length="543" mass="62258">MESSNLQIYWHESQPVYSLCFQESNSQFKLFTAGGDNKIRAWHLNTKGSDTNENCIKIDTIDFLSSLQQHEQAVNVVRFNNCKPRNILASAGDDGQILLWKQNDTIVKEFGMDETEASELKESWYVYKRLRFSSNSEIYDLCWSPDDKYIIVGCMDNCIRIFSVESEKCIINLKDHNHYVQGVSWDPMNEYVFSQSADRSVHIYKIIFDEENKNEIKDLKLRSRMIKADLPLRGINDKQIDFDSIKNSYLFYNETLPSFFRRLTVSPCGSLLCVPAGIYKTEDKITNETNQSSSNNQEYCNAVHIYTRGAFNLEKMNNRPVMSIPFLKKPAIVISFNPIFYKKSDSAKSKFIDLPYKLIFAIATSNELLIFDTENNVPLSVIGNMHYTPLTDLKWSDDGSLVMVSSTDGFCSYVSVNTKLFGEQLDEETKISLMKEFNESQTVMPKENEISISTQYKGPISKPITMEQVVKEPFNIVNILPVKRKIPTTENDKNNITTEIKQPKNDSATTTPIANNEAIKSPERIKKRIQPTLLTPVKDQNKS</sequence>
<evidence type="ECO:0000313" key="12">
    <source>
        <dbReference type="EMBL" id="KAG0670127.1"/>
    </source>
</evidence>
<dbReference type="Pfam" id="PF24105">
    <property type="entry name" value="Beta-prop_CAF1B_HIR1"/>
    <property type="match status" value="1"/>
</dbReference>
<dbReference type="Gene3D" id="2.130.10.10">
    <property type="entry name" value="YVTN repeat-like/Quinoprotein amine dehydrogenase"/>
    <property type="match status" value="1"/>
</dbReference>
<evidence type="ECO:0000256" key="10">
    <source>
        <dbReference type="SAM" id="MobiDB-lite"/>
    </source>
</evidence>
<dbReference type="PANTHER" id="PTHR15271">
    <property type="entry name" value="CHROMATIN ASSEMBLY FACTOR 1 SUBUNIT B"/>
    <property type="match status" value="1"/>
</dbReference>
<dbReference type="InterPro" id="IPR001680">
    <property type="entry name" value="WD40_rpt"/>
</dbReference>
<dbReference type="OrthoDB" id="71227at2759"/>
<dbReference type="GO" id="GO:0006334">
    <property type="term" value="P:nucleosome assembly"/>
    <property type="evidence" value="ECO:0007669"/>
    <property type="project" value="TreeGrafter"/>
</dbReference>
<evidence type="ECO:0000259" key="11">
    <source>
        <dbReference type="Pfam" id="PF24105"/>
    </source>
</evidence>
<evidence type="ECO:0000256" key="8">
    <source>
        <dbReference type="ARBA" id="ARBA00023242"/>
    </source>
</evidence>